<protein>
    <submittedName>
        <fullName evidence="2">Uncharacterized protein</fullName>
    </submittedName>
</protein>
<name>A0AAV6VH95_9ARAC</name>
<dbReference type="AlphaFoldDB" id="A0AAV6VH95"/>
<evidence type="ECO:0000256" key="1">
    <source>
        <dbReference type="SAM" id="MobiDB-lite"/>
    </source>
</evidence>
<keyword evidence="3" id="KW-1185">Reference proteome</keyword>
<organism evidence="2 3">
    <name type="scientific">Oedothorax gibbosus</name>
    <dbReference type="NCBI Taxonomy" id="931172"/>
    <lineage>
        <taxon>Eukaryota</taxon>
        <taxon>Metazoa</taxon>
        <taxon>Ecdysozoa</taxon>
        <taxon>Arthropoda</taxon>
        <taxon>Chelicerata</taxon>
        <taxon>Arachnida</taxon>
        <taxon>Araneae</taxon>
        <taxon>Araneomorphae</taxon>
        <taxon>Entelegynae</taxon>
        <taxon>Araneoidea</taxon>
        <taxon>Linyphiidae</taxon>
        <taxon>Erigoninae</taxon>
        <taxon>Oedothorax</taxon>
    </lineage>
</organism>
<sequence>MFRRSHENEKGKNIGGTNGPSFGTKNSFPHTENADCGTATNALEKSSKISDCFDRRQVQQKTYKPKNVILWLAGNCSVAEMINLP</sequence>
<dbReference type="EMBL" id="JAFNEN010000074">
    <property type="protein sequence ID" value="KAG8196137.1"/>
    <property type="molecule type" value="Genomic_DNA"/>
</dbReference>
<feature type="compositionally biased region" description="Basic and acidic residues" evidence="1">
    <location>
        <begin position="1"/>
        <end position="12"/>
    </location>
</feature>
<gene>
    <name evidence="2" type="ORF">JTE90_007872</name>
</gene>
<evidence type="ECO:0000313" key="3">
    <source>
        <dbReference type="Proteomes" id="UP000827092"/>
    </source>
</evidence>
<proteinExistence type="predicted"/>
<feature type="compositionally biased region" description="Polar residues" evidence="1">
    <location>
        <begin position="19"/>
        <end position="30"/>
    </location>
</feature>
<feature type="region of interest" description="Disordered" evidence="1">
    <location>
        <begin position="1"/>
        <end position="36"/>
    </location>
</feature>
<accession>A0AAV6VH95</accession>
<reference evidence="2 3" key="1">
    <citation type="journal article" date="2022" name="Nat. Ecol. Evol.">
        <title>A masculinizing supergene underlies an exaggerated male reproductive morph in a spider.</title>
        <authorList>
            <person name="Hendrickx F."/>
            <person name="De Corte Z."/>
            <person name="Sonet G."/>
            <person name="Van Belleghem S.M."/>
            <person name="Kostlbacher S."/>
            <person name="Vangestel C."/>
        </authorList>
    </citation>
    <scope>NUCLEOTIDE SEQUENCE [LARGE SCALE GENOMIC DNA]</scope>
    <source>
        <strain evidence="2">W744_W776</strain>
    </source>
</reference>
<dbReference type="Proteomes" id="UP000827092">
    <property type="component" value="Unassembled WGS sequence"/>
</dbReference>
<evidence type="ECO:0000313" key="2">
    <source>
        <dbReference type="EMBL" id="KAG8196137.1"/>
    </source>
</evidence>
<comment type="caution">
    <text evidence="2">The sequence shown here is derived from an EMBL/GenBank/DDBJ whole genome shotgun (WGS) entry which is preliminary data.</text>
</comment>